<dbReference type="PRINTS" id="PR00300">
    <property type="entry name" value="CLPPROTEASEA"/>
</dbReference>
<dbReference type="InterPro" id="IPR019489">
    <property type="entry name" value="Clp_ATPase_C"/>
</dbReference>
<evidence type="ECO:0000259" key="7">
    <source>
        <dbReference type="SMART" id="SM01086"/>
    </source>
</evidence>
<dbReference type="Proteomes" id="UP000824001">
    <property type="component" value="Unassembled WGS sequence"/>
</dbReference>
<reference evidence="8" key="2">
    <citation type="journal article" date="2021" name="PeerJ">
        <title>Extensive microbial diversity within the chicken gut microbiome revealed by metagenomics and culture.</title>
        <authorList>
            <person name="Gilroy R."/>
            <person name="Ravi A."/>
            <person name="Getino M."/>
            <person name="Pursley I."/>
            <person name="Horton D.L."/>
            <person name="Alikhan N.F."/>
            <person name="Baker D."/>
            <person name="Gharbi K."/>
            <person name="Hall N."/>
            <person name="Watson M."/>
            <person name="Adriaenssens E.M."/>
            <person name="Foster-Nyarko E."/>
            <person name="Jarju S."/>
            <person name="Secka A."/>
            <person name="Antonio M."/>
            <person name="Oren A."/>
            <person name="Chaudhuri R.R."/>
            <person name="La Ragione R."/>
            <person name="Hildebrand F."/>
            <person name="Pallen M.J."/>
        </authorList>
    </citation>
    <scope>NUCLEOTIDE SEQUENCE</scope>
    <source>
        <strain evidence="8">ChiHjej10B9-9673</strain>
    </source>
</reference>
<dbReference type="InterPro" id="IPR003593">
    <property type="entry name" value="AAA+_ATPase"/>
</dbReference>
<sequence length="534" mass="57283">GVGKTAVAEALAQRVARGEVPDNLAGRRIVSLDIASLLAGTKYRGDFEERLKNVLREAERAGDVIIFIDELHTIVGAGSAEGALDAANILKPALGRGEIQVIGATTPEEYRRHIEKDAALERRFQPVTVPEPDESACAAMLEALLPRLESHHGLTIAEGAVRAAIRLSARYIGERYLPDKAVDLLDEAAAAVRIAGGGQVTERDVAAVVSEWTGVPAESVTAGEAGRLLSLEEALRRRVTGQDEAVSAVASAIRRSRAGLGDGARPVGSFLYLGPTGVGKTELCRALAEAVFGDERALIRFDMSEYMEKHAVSKLIGSPPGYVGYGEGGQLTERVRRSPWSVVLFDELEKAHPEVCNLLLQIMEDGRLTDSAGRTVDFRSAIIVMTSNVGARLITEARPRLGFSGGEGGEETREAVLRELRETFRPEFLNRVDATVIFRRLGLKELRQIAAGLAGAVAERLSAQGVRLELTDEALTLLARHGFDPASGARPLRRAIARELSDPAADALLTRSLRPGDTLTADAGNGRITLRISH</sequence>
<dbReference type="CDD" id="cd00009">
    <property type="entry name" value="AAA"/>
    <property type="match status" value="1"/>
</dbReference>
<evidence type="ECO:0000259" key="6">
    <source>
        <dbReference type="SMART" id="SM00382"/>
    </source>
</evidence>
<evidence type="ECO:0000313" key="8">
    <source>
        <dbReference type="EMBL" id="HIS67716.1"/>
    </source>
</evidence>
<dbReference type="InterPro" id="IPR041546">
    <property type="entry name" value="ClpA/ClpB_AAA_lid"/>
</dbReference>
<keyword evidence="1" id="KW-0677">Repeat</keyword>
<dbReference type="InterPro" id="IPR050130">
    <property type="entry name" value="ClpA_ClpB"/>
</dbReference>
<organism evidence="8 9">
    <name type="scientific">Candidatus Scatomorpha merdipullorum</name>
    <dbReference type="NCBI Taxonomy" id="2840927"/>
    <lineage>
        <taxon>Bacteria</taxon>
        <taxon>Bacillati</taxon>
        <taxon>Bacillota</taxon>
        <taxon>Clostridia</taxon>
        <taxon>Eubacteriales</taxon>
        <taxon>Candidatus Scatomorpha</taxon>
    </lineage>
</organism>
<feature type="domain" description="AAA+ ATPase" evidence="6">
    <location>
        <begin position="266"/>
        <end position="407"/>
    </location>
</feature>
<dbReference type="GO" id="GO:0016887">
    <property type="term" value="F:ATP hydrolysis activity"/>
    <property type="evidence" value="ECO:0007669"/>
    <property type="project" value="InterPro"/>
</dbReference>
<dbReference type="GO" id="GO:0008233">
    <property type="term" value="F:peptidase activity"/>
    <property type="evidence" value="ECO:0007669"/>
    <property type="project" value="UniProtKB-KW"/>
</dbReference>
<dbReference type="GO" id="GO:0005524">
    <property type="term" value="F:ATP binding"/>
    <property type="evidence" value="ECO:0007669"/>
    <property type="project" value="UniProtKB-KW"/>
</dbReference>
<evidence type="ECO:0000256" key="5">
    <source>
        <dbReference type="RuleBase" id="RU004432"/>
    </source>
</evidence>
<dbReference type="InterPro" id="IPR018368">
    <property type="entry name" value="ClpA/B_CS1"/>
</dbReference>
<keyword evidence="2 5" id="KW-0547">Nucleotide-binding</keyword>
<feature type="domain" description="Clp ATPase C-terminal" evidence="7">
    <location>
        <begin position="441"/>
        <end position="530"/>
    </location>
</feature>
<dbReference type="GO" id="GO:0006508">
    <property type="term" value="P:proteolysis"/>
    <property type="evidence" value="ECO:0007669"/>
    <property type="project" value="UniProtKB-KW"/>
</dbReference>
<dbReference type="InterPro" id="IPR027417">
    <property type="entry name" value="P-loop_NTPase"/>
</dbReference>
<keyword evidence="8" id="KW-0378">Hydrolase</keyword>
<dbReference type="GO" id="GO:0005737">
    <property type="term" value="C:cytoplasm"/>
    <property type="evidence" value="ECO:0007669"/>
    <property type="project" value="TreeGrafter"/>
</dbReference>
<dbReference type="Pfam" id="PF17871">
    <property type="entry name" value="AAA_lid_9"/>
    <property type="match status" value="1"/>
</dbReference>
<dbReference type="Gene3D" id="1.10.8.60">
    <property type="match status" value="1"/>
</dbReference>
<evidence type="ECO:0000313" key="9">
    <source>
        <dbReference type="Proteomes" id="UP000824001"/>
    </source>
</evidence>
<dbReference type="FunFam" id="3.40.50.300:FF:000025">
    <property type="entry name" value="ATP-dependent Clp protease subunit"/>
    <property type="match status" value="1"/>
</dbReference>
<evidence type="ECO:0000256" key="4">
    <source>
        <dbReference type="ARBA" id="ARBA00023186"/>
    </source>
</evidence>
<dbReference type="PROSITE" id="PS00871">
    <property type="entry name" value="CLPAB_2"/>
    <property type="match status" value="1"/>
</dbReference>
<dbReference type="SMART" id="SM00382">
    <property type="entry name" value="AAA"/>
    <property type="match status" value="2"/>
</dbReference>
<dbReference type="SMART" id="SM01086">
    <property type="entry name" value="ClpB_D2-small"/>
    <property type="match status" value="1"/>
</dbReference>
<keyword evidence="4 5" id="KW-0143">Chaperone</keyword>
<keyword evidence="8" id="KW-0645">Protease</keyword>
<dbReference type="GO" id="GO:0034605">
    <property type="term" value="P:cellular response to heat"/>
    <property type="evidence" value="ECO:0007669"/>
    <property type="project" value="TreeGrafter"/>
</dbReference>
<feature type="non-terminal residue" evidence="8">
    <location>
        <position position="1"/>
    </location>
</feature>
<dbReference type="AlphaFoldDB" id="A0A9D1JVW9"/>
<dbReference type="EMBL" id="DVJK01000263">
    <property type="protein sequence ID" value="HIS67716.1"/>
    <property type="molecule type" value="Genomic_DNA"/>
</dbReference>
<comment type="caution">
    <text evidence="8">The sequence shown here is derived from an EMBL/GenBank/DDBJ whole genome shotgun (WGS) entry which is preliminary data.</text>
</comment>
<accession>A0A9D1JVW9</accession>
<gene>
    <name evidence="8" type="ORF">IAC18_09140</name>
</gene>
<dbReference type="InterPro" id="IPR003959">
    <property type="entry name" value="ATPase_AAA_core"/>
</dbReference>
<dbReference type="CDD" id="cd19499">
    <property type="entry name" value="RecA-like_ClpB_Hsp104-like"/>
    <property type="match status" value="1"/>
</dbReference>
<dbReference type="Pfam" id="PF07724">
    <property type="entry name" value="AAA_2"/>
    <property type="match status" value="1"/>
</dbReference>
<dbReference type="Pfam" id="PF10431">
    <property type="entry name" value="ClpB_D2-small"/>
    <property type="match status" value="1"/>
</dbReference>
<dbReference type="PANTHER" id="PTHR11638:SF18">
    <property type="entry name" value="HEAT SHOCK PROTEIN 104"/>
    <property type="match status" value="1"/>
</dbReference>
<dbReference type="InterPro" id="IPR001270">
    <property type="entry name" value="ClpA/B"/>
</dbReference>
<name>A0A9D1JVW9_9FIRM</name>
<dbReference type="Gene3D" id="3.40.50.300">
    <property type="entry name" value="P-loop containing nucleotide triphosphate hydrolases"/>
    <property type="match status" value="3"/>
</dbReference>
<dbReference type="PANTHER" id="PTHR11638">
    <property type="entry name" value="ATP-DEPENDENT CLP PROTEASE"/>
    <property type="match status" value="1"/>
</dbReference>
<evidence type="ECO:0000256" key="3">
    <source>
        <dbReference type="ARBA" id="ARBA00022840"/>
    </source>
</evidence>
<comment type="similarity">
    <text evidence="5">Belongs to the ClpA/ClpB family.</text>
</comment>
<proteinExistence type="inferred from homology"/>
<dbReference type="PROSITE" id="PS00870">
    <property type="entry name" value="CLPAB_1"/>
    <property type="match status" value="1"/>
</dbReference>
<dbReference type="Pfam" id="PF00004">
    <property type="entry name" value="AAA"/>
    <property type="match status" value="1"/>
</dbReference>
<keyword evidence="3 5" id="KW-0067">ATP-binding</keyword>
<feature type="domain" description="AAA+ ATPase" evidence="6">
    <location>
        <begin position="1"/>
        <end position="134"/>
    </location>
</feature>
<evidence type="ECO:0000256" key="2">
    <source>
        <dbReference type="ARBA" id="ARBA00022741"/>
    </source>
</evidence>
<reference evidence="8" key="1">
    <citation type="submission" date="2020-10" db="EMBL/GenBank/DDBJ databases">
        <authorList>
            <person name="Gilroy R."/>
        </authorList>
    </citation>
    <scope>NUCLEOTIDE SEQUENCE</scope>
    <source>
        <strain evidence="8">ChiHjej10B9-9673</strain>
    </source>
</reference>
<protein>
    <submittedName>
        <fullName evidence="8">ATP-dependent Clp protease ATP-binding subunit</fullName>
    </submittedName>
</protein>
<dbReference type="InterPro" id="IPR028299">
    <property type="entry name" value="ClpA/B_CS2"/>
</dbReference>
<evidence type="ECO:0000256" key="1">
    <source>
        <dbReference type="ARBA" id="ARBA00022737"/>
    </source>
</evidence>
<dbReference type="SUPFAM" id="SSF52540">
    <property type="entry name" value="P-loop containing nucleoside triphosphate hydrolases"/>
    <property type="match status" value="2"/>
</dbReference>